<evidence type="ECO:0000256" key="2">
    <source>
        <dbReference type="ARBA" id="ARBA00007331"/>
    </source>
</evidence>
<reference evidence="4 5" key="1">
    <citation type="submission" date="2016-07" db="EMBL/GenBank/DDBJ databases">
        <title>Pervasive Adenine N6-methylation of Active Genes in Fungi.</title>
        <authorList>
            <consortium name="DOE Joint Genome Institute"/>
            <person name="Mondo S.J."/>
            <person name="Dannebaum R.O."/>
            <person name="Kuo R.C."/>
            <person name="Labutti K."/>
            <person name="Haridas S."/>
            <person name="Kuo A."/>
            <person name="Salamov A."/>
            <person name="Ahrendt S.R."/>
            <person name="Lipzen A."/>
            <person name="Sullivan W."/>
            <person name="Andreopoulos W.B."/>
            <person name="Clum A."/>
            <person name="Lindquist E."/>
            <person name="Daum C."/>
            <person name="Ramamoorthy G.K."/>
            <person name="Gryganskyi A."/>
            <person name="Culley D."/>
            <person name="Magnuson J.K."/>
            <person name="James T.Y."/>
            <person name="O'Malley M.A."/>
            <person name="Stajich J.E."/>
            <person name="Spatafora J.W."/>
            <person name="Visel A."/>
            <person name="Grigoriev I.V."/>
        </authorList>
    </citation>
    <scope>NUCLEOTIDE SEQUENCE [LARGE SCALE GENOMIC DNA]</scope>
    <source>
        <strain evidence="4 5">NRRL 3301</strain>
    </source>
</reference>
<evidence type="ECO:0000313" key="5">
    <source>
        <dbReference type="Proteomes" id="UP000242146"/>
    </source>
</evidence>
<dbReference type="InterPro" id="IPR016195">
    <property type="entry name" value="Pol/histidinol_Pase-like"/>
</dbReference>
<dbReference type="GO" id="GO:0005655">
    <property type="term" value="C:nucleolar ribonuclease P complex"/>
    <property type="evidence" value="ECO:0007669"/>
    <property type="project" value="TreeGrafter"/>
</dbReference>
<comment type="similarity">
    <text evidence="2">Belongs to the eukaryotic/archaeal RNase P protein component 3 family.</text>
</comment>
<dbReference type="Proteomes" id="UP000242146">
    <property type="component" value="Unassembled WGS sequence"/>
</dbReference>
<evidence type="ECO:0000256" key="1">
    <source>
        <dbReference type="ARBA" id="ARBA00004123"/>
    </source>
</evidence>
<dbReference type="SUPFAM" id="SSF89550">
    <property type="entry name" value="PHP domain-like"/>
    <property type="match status" value="1"/>
</dbReference>
<evidence type="ECO:0000256" key="3">
    <source>
        <dbReference type="ARBA" id="ARBA00022694"/>
    </source>
</evidence>
<dbReference type="EMBL" id="MCGT01000022">
    <property type="protein sequence ID" value="ORX50839.1"/>
    <property type="molecule type" value="Genomic_DNA"/>
</dbReference>
<dbReference type="Pfam" id="PF01876">
    <property type="entry name" value="RNase_P_p30"/>
    <property type="match status" value="1"/>
</dbReference>
<dbReference type="STRING" id="101127.A0A1X2GCM8"/>
<comment type="subcellular location">
    <subcellularLocation>
        <location evidence="1">Nucleus</location>
    </subcellularLocation>
</comment>
<dbReference type="OrthoDB" id="17948at2759"/>
<protein>
    <submittedName>
        <fullName evidence="4">PHP domain-like protein</fullName>
    </submittedName>
</protein>
<name>A0A1X2GCM8_9FUNG</name>
<dbReference type="GO" id="GO:0008033">
    <property type="term" value="P:tRNA processing"/>
    <property type="evidence" value="ECO:0007669"/>
    <property type="project" value="UniProtKB-KW"/>
</dbReference>
<sequence>MYFDLNIPVASPFDRQAREKLSLILYRLSQCDKQVVAALNYTLETNGDIKKLPAKIDPPVSYPNLTVLHRVTIQTDGSIAKVDWTRLDQEFDLVAMRTSNRDTFEEACDLSLLDIVSLDTKERLAFDITAQSMEKARGHGIFFELCYAPGIRETTNRSYLYQLGMALSKCSQKEHLLVSSEAESVSEIRHPFDVFYL</sequence>
<dbReference type="InterPro" id="IPR002738">
    <property type="entry name" value="RNase_P_p30"/>
</dbReference>
<dbReference type="PANTHER" id="PTHR13031">
    <property type="entry name" value="RIBONUCLEASE P SUBUNIT P30"/>
    <property type="match status" value="1"/>
</dbReference>
<dbReference type="Gene3D" id="3.20.20.140">
    <property type="entry name" value="Metal-dependent hydrolases"/>
    <property type="match status" value="1"/>
</dbReference>
<dbReference type="PANTHER" id="PTHR13031:SF0">
    <property type="entry name" value="RIBONUCLEASE P PROTEIN SUBUNIT P30"/>
    <property type="match status" value="1"/>
</dbReference>
<keyword evidence="3" id="KW-0819">tRNA processing</keyword>
<dbReference type="GO" id="GO:0003723">
    <property type="term" value="F:RNA binding"/>
    <property type="evidence" value="ECO:0007669"/>
    <property type="project" value="TreeGrafter"/>
</dbReference>
<dbReference type="AlphaFoldDB" id="A0A1X2GCM8"/>
<accession>A0A1X2GCM8</accession>
<organism evidence="4 5">
    <name type="scientific">Hesseltinella vesiculosa</name>
    <dbReference type="NCBI Taxonomy" id="101127"/>
    <lineage>
        <taxon>Eukaryota</taxon>
        <taxon>Fungi</taxon>
        <taxon>Fungi incertae sedis</taxon>
        <taxon>Mucoromycota</taxon>
        <taxon>Mucoromycotina</taxon>
        <taxon>Mucoromycetes</taxon>
        <taxon>Mucorales</taxon>
        <taxon>Cunninghamellaceae</taxon>
        <taxon>Hesseltinella</taxon>
    </lineage>
</organism>
<comment type="caution">
    <text evidence="4">The sequence shown here is derived from an EMBL/GenBank/DDBJ whole genome shotgun (WGS) entry which is preliminary data.</text>
</comment>
<gene>
    <name evidence="4" type="ORF">DM01DRAFT_1337441</name>
</gene>
<keyword evidence="5" id="KW-1185">Reference proteome</keyword>
<proteinExistence type="inferred from homology"/>
<evidence type="ECO:0000313" key="4">
    <source>
        <dbReference type="EMBL" id="ORX50839.1"/>
    </source>
</evidence>